<evidence type="ECO:0000313" key="2">
    <source>
        <dbReference type="EMBL" id="KAK8772654.1"/>
    </source>
</evidence>
<keyword evidence="3" id="KW-1185">Reference proteome</keyword>
<name>A0AAQ4EDA4_AMBAM</name>
<dbReference type="Proteomes" id="UP001321473">
    <property type="component" value="Unassembled WGS sequence"/>
</dbReference>
<accession>A0AAQ4EDA4</accession>
<proteinExistence type="predicted"/>
<comment type="caution">
    <text evidence="2">The sequence shown here is derived from an EMBL/GenBank/DDBJ whole genome shotgun (WGS) entry which is preliminary data.</text>
</comment>
<protein>
    <submittedName>
        <fullName evidence="2">Uncharacterized protein</fullName>
    </submittedName>
</protein>
<evidence type="ECO:0000256" key="1">
    <source>
        <dbReference type="SAM" id="MobiDB-lite"/>
    </source>
</evidence>
<sequence>MMKKSSCERTLPSIFSFCLKIHVLWRIPLLDSSKLSNLSRRHSRASMPYQQQKARRQKKQLLDDVAIANRRPRSARASTSGRTAATWQRAHSARRHGCSVTFDKDGISK</sequence>
<dbReference type="EMBL" id="JARKHS020017999">
    <property type="protein sequence ID" value="KAK8772654.1"/>
    <property type="molecule type" value="Genomic_DNA"/>
</dbReference>
<reference evidence="2 3" key="1">
    <citation type="journal article" date="2023" name="Arcadia Sci">
        <title>De novo assembly of a long-read Amblyomma americanum tick genome.</title>
        <authorList>
            <person name="Chou S."/>
            <person name="Poskanzer K.E."/>
            <person name="Rollins M."/>
            <person name="Thuy-Boun P.S."/>
        </authorList>
    </citation>
    <scope>NUCLEOTIDE SEQUENCE [LARGE SCALE GENOMIC DNA]</scope>
    <source>
        <strain evidence="2">F_SG_1</strain>
        <tissue evidence="2">Salivary glands</tissue>
    </source>
</reference>
<evidence type="ECO:0000313" key="3">
    <source>
        <dbReference type="Proteomes" id="UP001321473"/>
    </source>
</evidence>
<feature type="region of interest" description="Disordered" evidence="1">
    <location>
        <begin position="39"/>
        <end position="92"/>
    </location>
</feature>
<organism evidence="2 3">
    <name type="scientific">Amblyomma americanum</name>
    <name type="common">Lone star tick</name>
    <dbReference type="NCBI Taxonomy" id="6943"/>
    <lineage>
        <taxon>Eukaryota</taxon>
        <taxon>Metazoa</taxon>
        <taxon>Ecdysozoa</taxon>
        <taxon>Arthropoda</taxon>
        <taxon>Chelicerata</taxon>
        <taxon>Arachnida</taxon>
        <taxon>Acari</taxon>
        <taxon>Parasitiformes</taxon>
        <taxon>Ixodida</taxon>
        <taxon>Ixodoidea</taxon>
        <taxon>Ixodidae</taxon>
        <taxon>Amblyomminae</taxon>
        <taxon>Amblyomma</taxon>
    </lineage>
</organism>
<dbReference type="AlphaFoldDB" id="A0AAQ4EDA4"/>
<gene>
    <name evidence="2" type="ORF">V5799_024102</name>
</gene>
<feature type="compositionally biased region" description="Low complexity" evidence="1">
    <location>
        <begin position="75"/>
        <end position="86"/>
    </location>
</feature>